<dbReference type="OMA" id="LPLACFW"/>
<dbReference type="EMBL" id="LN609528">
    <property type="protein sequence ID" value="CEF64327.1"/>
    <property type="molecule type" value="Genomic_DNA"/>
</dbReference>
<evidence type="ECO:0000313" key="1">
    <source>
        <dbReference type="EMBL" id="CEF64327.1"/>
    </source>
</evidence>
<dbReference type="Proteomes" id="UP000035682">
    <property type="component" value="Unplaced"/>
</dbReference>
<dbReference type="eggNOG" id="KOG1217">
    <property type="taxonomic scope" value="Eukaryota"/>
</dbReference>
<protein>
    <submittedName>
        <fullName evidence="1 3">Uncharacterized protein</fullName>
    </submittedName>
</protein>
<dbReference type="GeneID" id="36376692"/>
<accession>A0A090L3N5</accession>
<gene>
    <name evidence="1 3 4" type="ORF">SRAE_1000258200</name>
</gene>
<reference evidence="3" key="2">
    <citation type="submission" date="2020-12" db="UniProtKB">
        <authorList>
            <consortium name="WormBaseParasite"/>
        </authorList>
    </citation>
    <scope>IDENTIFICATION</scope>
</reference>
<dbReference type="RefSeq" id="XP_024503528.1">
    <property type="nucleotide sequence ID" value="XM_024649675.1"/>
</dbReference>
<dbReference type="WormBase" id="SRAE_1000258200">
    <property type="protein sequence ID" value="SRP06586"/>
    <property type="gene ID" value="WBGene00259197"/>
</dbReference>
<dbReference type="CTD" id="36376692"/>
<sequence>MYSISKNQFRFALILGTVACAILILRVNADIESSIDLNTETFMDDGDIQVDSVNGTRVKRQFGCPANCYSSCQSTYQCKVYSPTTQCVRGCCCPSTVDLDTACDGGVAVAACINKLCGQGYFCSSKNYCCRCSAGKEAGPCLFNSTEKYCPAGYACNTNNYCCPLGSGSALTACSGNGVCPSGYICGAGNLCYPVSGGK</sequence>
<name>A0A090L3N5_STRRB</name>
<dbReference type="OrthoDB" id="10009287at2759"/>
<organism evidence="1">
    <name type="scientific">Strongyloides ratti</name>
    <name type="common">Parasitic roundworm</name>
    <dbReference type="NCBI Taxonomy" id="34506"/>
    <lineage>
        <taxon>Eukaryota</taxon>
        <taxon>Metazoa</taxon>
        <taxon>Ecdysozoa</taxon>
        <taxon>Nematoda</taxon>
        <taxon>Chromadorea</taxon>
        <taxon>Rhabditida</taxon>
        <taxon>Tylenchina</taxon>
        <taxon>Panagrolaimomorpha</taxon>
        <taxon>Strongyloidoidea</taxon>
        <taxon>Strongyloididae</taxon>
        <taxon>Strongyloides</taxon>
    </lineage>
</organism>
<reference evidence="1 2" key="1">
    <citation type="submission" date="2014-09" db="EMBL/GenBank/DDBJ databases">
        <authorList>
            <person name="Martin A.A."/>
        </authorList>
    </citation>
    <scope>NUCLEOTIDE SEQUENCE</scope>
    <source>
        <strain evidence="2">ED321</strain>
        <strain evidence="1">ED321 Heterogonic</strain>
    </source>
</reference>
<keyword evidence="2" id="KW-1185">Reference proteome</keyword>
<evidence type="ECO:0000313" key="2">
    <source>
        <dbReference type="Proteomes" id="UP000035682"/>
    </source>
</evidence>
<dbReference type="AlphaFoldDB" id="A0A090L3N5"/>
<dbReference type="WBParaSite" id="SRAE_1000258200.1">
    <property type="protein sequence ID" value="SRAE_1000258200.1"/>
    <property type="gene ID" value="WBGene00259197"/>
</dbReference>
<proteinExistence type="predicted"/>
<evidence type="ECO:0000313" key="4">
    <source>
        <dbReference type="WormBase" id="SRAE_1000258200"/>
    </source>
</evidence>
<evidence type="ECO:0000313" key="3">
    <source>
        <dbReference type="WBParaSite" id="SRAE_1000258200.1"/>
    </source>
</evidence>
<dbReference type="STRING" id="34506.A0A090L3N5"/>